<dbReference type="PANTHER" id="PTHR16803:SF0">
    <property type="entry name" value="HIGH AFFINITY IMMUNOGLOBULIN EPSILON RECEPTOR SUBUNIT GAMMA"/>
    <property type="match status" value="1"/>
</dbReference>
<feature type="region of interest" description="Disordered" evidence="5">
    <location>
        <begin position="38"/>
        <end position="78"/>
    </location>
</feature>
<organism evidence="6 7">
    <name type="scientific">Mus spicilegus</name>
    <name type="common">Mound-building mouse</name>
    <dbReference type="NCBI Taxonomy" id="10103"/>
    <lineage>
        <taxon>Eukaryota</taxon>
        <taxon>Metazoa</taxon>
        <taxon>Chordata</taxon>
        <taxon>Craniata</taxon>
        <taxon>Vertebrata</taxon>
        <taxon>Euteleostomi</taxon>
        <taxon>Mammalia</taxon>
        <taxon>Eutheria</taxon>
        <taxon>Euarchontoglires</taxon>
        <taxon>Glires</taxon>
        <taxon>Rodentia</taxon>
        <taxon>Myomorpha</taxon>
        <taxon>Muroidea</taxon>
        <taxon>Muridae</taxon>
        <taxon>Murinae</taxon>
        <taxon>Mus</taxon>
        <taxon>Mus</taxon>
    </lineage>
</organism>
<keyword evidence="2" id="KW-0812">Transmembrane</keyword>
<keyword evidence="7" id="KW-1185">Reference proteome</keyword>
<evidence type="ECO:0000313" key="6">
    <source>
        <dbReference type="Ensembl" id="ENSMSIP00000029184.1"/>
    </source>
</evidence>
<dbReference type="GO" id="GO:0010543">
    <property type="term" value="P:regulation of platelet activation"/>
    <property type="evidence" value="ECO:0007669"/>
    <property type="project" value="TreeGrafter"/>
</dbReference>
<dbReference type="SMART" id="SM00077">
    <property type="entry name" value="ITAM"/>
    <property type="match status" value="1"/>
</dbReference>
<dbReference type="PANTHER" id="PTHR16803">
    <property type="entry name" value="HIGH AFFINITY IMMUNOGLOBULIN EPSILON RECEPTOR GAMMA-SUBUNIT"/>
    <property type="match status" value="1"/>
</dbReference>
<dbReference type="GO" id="GO:0002283">
    <property type="term" value="P:neutrophil activation involved in immune response"/>
    <property type="evidence" value="ECO:0007669"/>
    <property type="project" value="TreeGrafter"/>
</dbReference>
<dbReference type="Proteomes" id="UP000694415">
    <property type="component" value="Unplaced"/>
</dbReference>
<dbReference type="GO" id="GO:0019767">
    <property type="term" value="F:IgE receptor activity"/>
    <property type="evidence" value="ECO:0007669"/>
    <property type="project" value="InterPro"/>
</dbReference>
<proteinExistence type="predicted"/>
<reference evidence="6" key="2">
    <citation type="submission" date="2025-09" db="UniProtKB">
        <authorList>
            <consortium name="Ensembl"/>
        </authorList>
    </citation>
    <scope>IDENTIFICATION</scope>
</reference>
<dbReference type="Ensembl" id="ENSMSIT00000036786.1">
    <property type="protein sequence ID" value="ENSMSIP00000029184.1"/>
    <property type="gene ID" value="ENSMSIG00000024506.1"/>
</dbReference>
<name>A0A8C6I1Q0_MUSSI</name>
<evidence type="ECO:0000256" key="3">
    <source>
        <dbReference type="ARBA" id="ARBA00022989"/>
    </source>
</evidence>
<feature type="compositionally biased region" description="Polar residues" evidence="5">
    <location>
        <begin position="38"/>
        <end position="50"/>
    </location>
</feature>
<dbReference type="GO" id="GO:0009897">
    <property type="term" value="C:external side of plasma membrane"/>
    <property type="evidence" value="ECO:0007669"/>
    <property type="project" value="TreeGrafter"/>
</dbReference>
<feature type="compositionally biased region" description="Basic and acidic residues" evidence="5">
    <location>
        <begin position="52"/>
        <end position="61"/>
    </location>
</feature>
<dbReference type="GO" id="GO:0019864">
    <property type="term" value="F:IgG binding"/>
    <property type="evidence" value="ECO:0007669"/>
    <property type="project" value="TreeGrafter"/>
</dbReference>
<evidence type="ECO:0000256" key="1">
    <source>
        <dbReference type="ARBA" id="ARBA00004479"/>
    </source>
</evidence>
<protein>
    <submittedName>
        <fullName evidence="6">Uncharacterized protein</fullName>
    </submittedName>
</protein>
<dbReference type="GO" id="GO:0042742">
    <property type="term" value="P:defense response to bacterium"/>
    <property type="evidence" value="ECO:0007669"/>
    <property type="project" value="TreeGrafter"/>
</dbReference>
<accession>A0A8C6I1Q0</accession>
<evidence type="ECO:0000256" key="4">
    <source>
        <dbReference type="ARBA" id="ARBA00023136"/>
    </source>
</evidence>
<sequence length="126" mass="14111">MGTLYPLSRPGRAAALLYPGRCPVFVWYCPYPTLLSTQGKAGWSKNQTQKWGWRDSKKGSERGSPWSEGKKDGPPTSPFLISFPPLQIQVRKAAIASREKADAVYTGLNTRSQETYETLKHEKPPQ</sequence>
<keyword evidence="4" id="KW-0472">Membrane</keyword>
<dbReference type="AlphaFoldDB" id="A0A8C6I1Q0"/>
<dbReference type="GO" id="GO:0002431">
    <property type="term" value="P:Fc receptor mediated stimulatory signaling pathway"/>
    <property type="evidence" value="ECO:0007669"/>
    <property type="project" value="TreeGrafter"/>
</dbReference>
<dbReference type="GO" id="GO:0002292">
    <property type="term" value="P:T cell differentiation involved in immune response"/>
    <property type="evidence" value="ECO:0007669"/>
    <property type="project" value="TreeGrafter"/>
</dbReference>
<comment type="subcellular location">
    <subcellularLocation>
        <location evidence="1">Membrane</location>
        <topology evidence="1">Single-pass type I membrane protein</topology>
    </subcellularLocation>
</comment>
<dbReference type="InterPro" id="IPR042340">
    <property type="entry name" value="FCER1G"/>
</dbReference>
<evidence type="ECO:0000256" key="5">
    <source>
        <dbReference type="SAM" id="MobiDB-lite"/>
    </source>
</evidence>
<dbReference type="Pfam" id="PF02189">
    <property type="entry name" value="ITAM"/>
    <property type="match status" value="1"/>
</dbReference>
<dbReference type="GO" id="GO:0019886">
    <property type="term" value="P:antigen processing and presentation of exogenous peptide antigen via MHC class II"/>
    <property type="evidence" value="ECO:0007669"/>
    <property type="project" value="TreeGrafter"/>
</dbReference>
<dbReference type="GO" id="GO:0038094">
    <property type="term" value="P:Fc-gamma receptor signaling pathway"/>
    <property type="evidence" value="ECO:0007669"/>
    <property type="project" value="TreeGrafter"/>
</dbReference>
<keyword evidence="3" id="KW-1133">Transmembrane helix</keyword>
<dbReference type="GO" id="GO:0042590">
    <property type="term" value="P:antigen processing and presentation of exogenous peptide antigen via MHC class I"/>
    <property type="evidence" value="ECO:0007669"/>
    <property type="project" value="TreeGrafter"/>
</dbReference>
<evidence type="ECO:0000256" key="2">
    <source>
        <dbReference type="ARBA" id="ARBA00022692"/>
    </source>
</evidence>
<dbReference type="GO" id="GO:0030593">
    <property type="term" value="P:neutrophil chemotaxis"/>
    <property type="evidence" value="ECO:0007669"/>
    <property type="project" value="TreeGrafter"/>
</dbReference>
<dbReference type="GO" id="GO:0045087">
    <property type="term" value="P:innate immune response"/>
    <property type="evidence" value="ECO:0007669"/>
    <property type="project" value="TreeGrafter"/>
</dbReference>
<dbReference type="GO" id="GO:0016064">
    <property type="term" value="P:immunoglobulin mediated immune response"/>
    <property type="evidence" value="ECO:0007669"/>
    <property type="project" value="TreeGrafter"/>
</dbReference>
<dbReference type="PROSITE" id="PS51055">
    <property type="entry name" value="ITAM_1"/>
    <property type="match status" value="1"/>
</dbReference>
<dbReference type="GO" id="GO:0032998">
    <property type="term" value="C:Fc-epsilon receptor I complex"/>
    <property type="evidence" value="ECO:0007669"/>
    <property type="project" value="InterPro"/>
</dbReference>
<reference evidence="6" key="1">
    <citation type="submission" date="2025-08" db="UniProtKB">
        <authorList>
            <consortium name="Ensembl"/>
        </authorList>
    </citation>
    <scope>IDENTIFICATION</scope>
</reference>
<dbReference type="InterPro" id="IPR003110">
    <property type="entry name" value="Phos_immunorcpt_sig_ITAM"/>
</dbReference>
<evidence type="ECO:0000313" key="7">
    <source>
        <dbReference type="Proteomes" id="UP000694415"/>
    </source>
</evidence>
<dbReference type="GO" id="GO:0050766">
    <property type="term" value="P:positive regulation of phagocytosis"/>
    <property type="evidence" value="ECO:0007669"/>
    <property type="project" value="TreeGrafter"/>
</dbReference>